<gene>
    <name evidence="1" type="ORF">L210DRAFT_313913</name>
</gene>
<accession>A0AAD4C4J5</accession>
<comment type="caution">
    <text evidence="1">The sequence shown here is derived from an EMBL/GenBank/DDBJ whole genome shotgun (WGS) entry which is preliminary data.</text>
</comment>
<protein>
    <submittedName>
        <fullName evidence="1">Uncharacterized protein</fullName>
    </submittedName>
</protein>
<reference evidence="1" key="1">
    <citation type="submission" date="2019-10" db="EMBL/GenBank/DDBJ databases">
        <authorList>
            <consortium name="DOE Joint Genome Institute"/>
            <person name="Kuo A."/>
            <person name="Miyauchi S."/>
            <person name="Kiss E."/>
            <person name="Drula E."/>
            <person name="Kohler A."/>
            <person name="Sanchez-Garcia M."/>
            <person name="Andreopoulos B."/>
            <person name="Barry K.W."/>
            <person name="Bonito G."/>
            <person name="Buee M."/>
            <person name="Carver A."/>
            <person name="Chen C."/>
            <person name="Cichocki N."/>
            <person name="Clum A."/>
            <person name="Culley D."/>
            <person name="Crous P.W."/>
            <person name="Fauchery L."/>
            <person name="Girlanda M."/>
            <person name="Hayes R."/>
            <person name="Keri Z."/>
            <person name="LaButti K."/>
            <person name="Lipzen A."/>
            <person name="Lombard V."/>
            <person name="Magnuson J."/>
            <person name="Maillard F."/>
            <person name="Morin E."/>
            <person name="Murat C."/>
            <person name="Nolan M."/>
            <person name="Ohm R."/>
            <person name="Pangilinan J."/>
            <person name="Pereira M."/>
            <person name="Perotto S."/>
            <person name="Peter M."/>
            <person name="Riley R."/>
            <person name="Sitrit Y."/>
            <person name="Stielow B."/>
            <person name="Szollosi G."/>
            <person name="Zifcakova L."/>
            <person name="Stursova M."/>
            <person name="Spatafora J.W."/>
            <person name="Tedersoo L."/>
            <person name="Vaario L.-M."/>
            <person name="Yamada A."/>
            <person name="Yan M."/>
            <person name="Wang P."/>
            <person name="Xu J."/>
            <person name="Bruns T."/>
            <person name="Baldrian P."/>
            <person name="Vilgalys R."/>
            <person name="Henrissat B."/>
            <person name="Grigoriev I.V."/>
            <person name="Hibbett D."/>
            <person name="Nagy L.G."/>
            <person name="Martin F.M."/>
        </authorList>
    </citation>
    <scope>NUCLEOTIDE SEQUENCE</scope>
    <source>
        <strain evidence="1">BED1</strain>
    </source>
</reference>
<dbReference type="EMBL" id="WHUW01000003">
    <property type="protein sequence ID" value="KAF8448668.1"/>
    <property type="molecule type" value="Genomic_DNA"/>
</dbReference>
<evidence type="ECO:0000313" key="2">
    <source>
        <dbReference type="Proteomes" id="UP001194468"/>
    </source>
</evidence>
<sequence>MFMNATSSETRDRMRGLSGIVNIGFTPLMTAYLSITGIQCQIHIGNKTNAVYVQMIFPSWFFFFF</sequence>
<reference evidence="1" key="2">
    <citation type="journal article" date="2020" name="Nat. Commun.">
        <title>Large-scale genome sequencing of mycorrhizal fungi provides insights into the early evolution of symbiotic traits.</title>
        <authorList>
            <person name="Miyauchi S."/>
            <person name="Kiss E."/>
            <person name="Kuo A."/>
            <person name="Drula E."/>
            <person name="Kohler A."/>
            <person name="Sanchez-Garcia M."/>
            <person name="Morin E."/>
            <person name="Andreopoulos B."/>
            <person name="Barry K.W."/>
            <person name="Bonito G."/>
            <person name="Buee M."/>
            <person name="Carver A."/>
            <person name="Chen C."/>
            <person name="Cichocki N."/>
            <person name="Clum A."/>
            <person name="Culley D."/>
            <person name="Crous P.W."/>
            <person name="Fauchery L."/>
            <person name="Girlanda M."/>
            <person name="Hayes R.D."/>
            <person name="Keri Z."/>
            <person name="LaButti K."/>
            <person name="Lipzen A."/>
            <person name="Lombard V."/>
            <person name="Magnuson J."/>
            <person name="Maillard F."/>
            <person name="Murat C."/>
            <person name="Nolan M."/>
            <person name="Ohm R.A."/>
            <person name="Pangilinan J."/>
            <person name="Pereira M.F."/>
            <person name="Perotto S."/>
            <person name="Peter M."/>
            <person name="Pfister S."/>
            <person name="Riley R."/>
            <person name="Sitrit Y."/>
            <person name="Stielow J.B."/>
            <person name="Szollosi G."/>
            <person name="Zifcakova L."/>
            <person name="Stursova M."/>
            <person name="Spatafora J.W."/>
            <person name="Tedersoo L."/>
            <person name="Vaario L.M."/>
            <person name="Yamada A."/>
            <person name="Yan M."/>
            <person name="Wang P."/>
            <person name="Xu J."/>
            <person name="Bruns T."/>
            <person name="Baldrian P."/>
            <person name="Vilgalys R."/>
            <person name="Dunand C."/>
            <person name="Henrissat B."/>
            <person name="Grigoriev I.V."/>
            <person name="Hibbett D."/>
            <person name="Nagy L.G."/>
            <person name="Martin F.M."/>
        </authorList>
    </citation>
    <scope>NUCLEOTIDE SEQUENCE</scope>
    <source>
        <strain evidence="1">BED1</strain>
    </source>
</reference>
<dbReference type="AlphaFoldDB" id="A0AAD4C4J5"/>
<name>A0AAD4C4J5_BOLED</name>
<proteinExistence type="predicted"/>
<dbReference type="Proteomes" id="UP001194468">
    <property type="component" value="Unassembled WGS sequence"/>
</dbReference>
<keyword evidence="2" id="KW-1185">Reference proteome</keyword>
<organism evidence="1 2">
    <name type="scientific">Boletus edulis BED1</name>
    <dbReference type="NCBI Taxonomy" id="1328754"/>
    <lineage>
        <taxon>Eukaryota</taxon>
        <taxon>Fungi</taxon>
        <taxon>Dikarya</taxon>
        <taxon>Basidiomycota</taxon>
        <taxon>Agaricomycotina</taxon>
        <taxon>Agaricomycetes</taxon>
        <taxon>Agaricomycetidae</taxon>
        <taxon>Boletales</taxon>
        <taxon>Boletineae</taxon>
        <taxon>Boletaceae</taxon>
        <taxon>Boletoideae</taxon>
        <taxon>Boletus</taxon>
    </lineage>
</organism>
<evidence type="ECO:0000313" key="1">
    <source>
        <dbReference type="EMBL" id="KAF8448668.1"/>
    </source>
</evidence>